<keyword evidence="3" id="KW-1185">Reference proteome</keyword>
<accession>A0A6V7HI32</accession>
<evidence type="ECO:0000313" key="2">
    <source>
        <dbReference type="EMBL" id="CAD1480551.1"/>
    </source>
</evidence>
<comment type="caution">
    <text evidence="2">The sequence shown here is derived from an EMBL/GenBank/DDBJ whole genome shotgun (WGS) entry which is preliminary data.</text>
</comment>
<feature type="non-terminal residue" evidence="2">
    <location>
        <position position="1"/>
    </location>
</feature>
<evidence type="ECO:0000256" key="1">
    <source>
        <dbReference type="SAM" id="Phobius"/>
    </source>
</evidence>
<dbReference type="Proteomes" id="UP000752696">
    <property type="component" value="Unassembled WGS sequence"/>
</dbReference>
<keyword evidence="1" id="KW-1133">Transmembrane helix</keyword>
<dbReference type="AlphaFoldDB" id="A0A6V7HI32"/>
<protein>
    <submittedName>
        <fullName evidence="2">Uncharacterized protein</fullName>
    </submittedName>
</protein>
<dbReference type="EMBL" id="CAJDYZ010012124">
    <property type="protein sequence ID" value="CAD1480551.1"/>
    <property type="molecule type" value="Genomic_DNA"/>
</dbReference>
<keyword evidence="1" id="KW-0472">Membrane</keyword>
<name>A0A6V7HI32_9HYME</name>
<keyword evidence="1" id="KW-0812">Transmembrane</keyword>
<reference evidence="2" key="1">
    <citation type="submission" date="2020-07" db="EMBL/GenBank/DDBJ databases">
        <authorList>
            <person name="Nazaruddin N."/>
        </authorList>
    </citation>
    <scope>NUCLEOTIDE SEQUENCE</scope>
</reference>
<feature type="non-terminal residue" evidence="2">
    <location>
        <position position="105"/>
    </location>
</feature>
<evidence type="ECO:0000313" key="3">
    <source>
        <dbReference type="Proteomes" id="UP000752696"/>
    </source>
</evidence>
<organism evidence="2 3">
    <name type="scientific">Heterotrigona itama</name>
    <dbReference type="NCBI Taxonomy" id="395501"/>
    <lineage>
        <taxon>Eukaryota</taxon>
        <taxon>Metazoa</taxon>
        <taxon>Ecdysozoa</taxon>
        <taxon>Arthropoda</taxon>
        <taxon>Hexapoda</taxon>
        <taxon>Insecta</taxon>
        <taxon>Pterygota</taxon>
        <taxon>Neoptera</taxon>
        <taxon>Endopterygota</taxon>
        <taxon>Hymenoptera</taxon>
        <taxon>Apocrita</taxon>
        <taxon>Aculeata</taxon>
        <taxon>Apoidea</taxon>
        <taxon>Anthophila</taxon>
        <taxon>Apidae</taxon>
        <taxon>Heterotrigona</taxon>
    </lineage>
</organism>
<feature type="transmembrane region" description="Helical" evidence="1">
    <location>
        <begin position="85"/>
        <end position="102"/>
    </location>
</feature>
<gene>
    <name evidence="2" type="ORF">MHI_LOCUS945815</name>
</gene>
<sequence>SCCRSAPFYSAAFLWVLPIYSSTSTRHITASRSVQGATGLGQMSFDCCGSGKIAAEAFVDGLGTVSRIRRAIYNSFLHDIHFMDVYCWLFFVIAVFLLRAFLLDT</sequence>
<proteinExistence type="predicted"/>